<gene>
    <name evidence="2" type="ORF">I6N95_07560</name>
</gene>
<dbReference type="PROSITE" id="PS51257">
    <property type="entry name" value="PROKAR_LIPOPROTEIN"/>
    <property type="match status" value="1"/>
</dbReference>
<dbReference type="Pfam" id="PF16305">
    <property type="entry name" value="DUF4947"/>
    <property type="match status" value="1"/>
</dbReference>
<proteinExistence type="predicted"/>
<feature type="compositionally biased region" description="Basic and acidic residues" evidence="1">
    <location>
        <begin position="22"/>
        <end position="44"/>
    </location>
</feature>
<dbReference type="AlphaFoldDB" id="A0A940SVZ8"/>
<dbReference type="RefSeq" id="WP_209526327.1">
    <property type="nucleotide sequence ID" value="NZ_JAEEGA010000004.1"/>
</dbReference>
<evidence type="ECO:0000313" key="3">
    <source>
        <dbReference type="Proteomes" id="UP000674938"/>
    </source>
</evidence>
<dbReference type="InterPro" id="IPR032542">
    <property type="entry name" value="DUF4947"/>
</dbReference>
<sequence>MKKWLAVGLVIMILGGCSKSEKVADSDLRSNSRQEETANLAKEKTSKRRKKTKLSTESSTSATLDEKSEKTTESTEEKKAQIEKSMTVFCDPDESQEVGYFNDGQSFGAIVPDFKAYNKEDAFVILGEPSIIVTEKSELVARLDLEGSEMERIKEEFQKEKLTESQAKAFMFQATDIKLVTEMGLEVEGLIYDDPQKPNVYLLDGEVAYVTPVIEYLEFHGRLPLK</sequence>
<dbReference type="EMBL" id="JAEEGA010000004">
    <property type="protein sequence ID" value="MBP1040858.1"/>
    <property type="molecule type" value="Genomic_DNA"/>
</dbReference>
<comment type="caution">
    <text evidence="2">The sequence shown here is derived from an EMBL/GenBank/DDBJ whole genome shotgun (WGS) entry which is preliminary data.</text>
</comment>
<feature type="region of interest" description="Disordered" evidence="1">
    <location>
        <begin position="22"/>
        <end position="79"/>
    </location>
</feature>
<protein>
    <submittedName>
        <fullName evidence="2">DUF4947 domain-containing protein</fullName>
    </submittedName>
</protein>
<feature type="compositionally biased region" description="Basic and acidic residues" evidence="1">
    <location>
        <begin position="64"/>
        <end position="79"/>
    </location>
</feature>
<dbReference type="Proteomes" id="UP000674938">
    <property type="component" value="Unassembled WGS sequence"/>
</dbReference>
<accession>A0A940SVZ8</accession>
<reference evidence="2" key="1">
    <citation type="submission" date="2020-12" db="EMBL/GenBank/DDBJ databases">
        <title>Vagococcus allomyrinae sp. nov. and Enterococcus lavae sp. nov., isolated from the larvae of Allomyrina dichotoma.</title>
        <authorList>
            <person name="Lee S.D."/>
        </authorList>
    </citation>
    <scope>NUCLEOTIDE SEQUENCE</scope>
    <source>
        <strain evidence="2">BWB3-3</strain>
    </source>
</reference>
<organism evidence="2 3">
    <name type="scientific">Vagococcus allomyrinae</name>
    <dbReference type="NCBI Taxonomy" id="2794353"/>
    <lineage>
        <taxon>Bacteria</taxon>
        <taxon>Bacillati</taxon>
        <taxon>Bacillota</taxon>
        <taxon>Bacilli</taxon>
        <taxon>Lactobacillales</taxon>
        <taxon>Enterococcaceae</taxon>
        <taxon>Vagococcus</taxon>
    </lineage>
</organism>
<evidence type="ECO:0000313" key="2">
    <source>
        <dbReference type="EMBL" id="MBP1040858.1"/>
    </source>
</evidence>
<keyword evidence="3" id="KW-1185">Reference proteome</keyword>
<name>A0A940SVZ8_9ENTE</name>
<evidence type="ECO:0000256" key="1">
    <source>
        <dbReference type="SAM" id="MobiDB-lite"/>
    </source>
</evidence>